<protein>
    <submittedName>
        <fullName evidence="8">EamA/RhaT family transporter</fullName>
    </submittedName>
</protein>
<dbReference type="InterPro" id="IPR037185">
    <property type="entry name" value="EmrE-like"/>
</dbReference>
<name>A0A3N4MJF7_9BACT</name>
<feature type="transmembrane region" description="Helical" evidence="6">
    <location>
        <begin position="130"/>
        <end position="149"/>
    </location>
</feature>
<dbReference type="InterPro" id="IPR051258">
    <property type="entry name" value="Diverse_Substrate_Transporter"/>
</dbReference>
<dbReference type="InterPro" id="IPR000620">
    <property type="entry name" value="EamA_dom"/>
</dbReference>
<dbReference type="Pfam" id="PF00892">
    <property type="entry name" value="EamA"/>
    <property type="match status" value="2"/>
</dbReference>
<comment type="subcellular location">
    <subcellularLocation>
        <location evidence="1">Cell membrane</location>
        <topology evidence="1">Multi-pass membrane protein</topology>
    </subcellularLocation>
</comment>
<evidence type="ECO:0000256" key="1">
    <source>
        <dbReference type="ARBA" id="ARBA00004651"/>
    </source>
</evidence>
<reference evidence="9" key="1">
    <citation type="submission" date="2018-11" db="EMBL/GenBank/DDBJ databases">
        <title>Chitinophaga lutea sp.nov., isolate from arsenic contaminated soil.</title>
        <authorList>
            <person name="Zong Y."/>
        </authorList>
    </citation>
    <scope>NUCLEOTIDE SEQUENCE [LARGE SCALE GENOMIC DNA]</scope>
    <source>
        <strain evidence="9">YLT18</strain>
    </source>
</reference>
<keyword evidence="2" id="KW-1003">Cell membrane</keyword>
<evidence type="ECO:0000256" key="6">
    <source>
        <dbReference type="SAM" id="Phobius"/>
    </source>
</evidence>
<dbReference type="Proteomes" id="UP000279089">
    <property type="component" value="Unassembled WGS sequence"/>
</dbReference>
<keyword evidence="4 6" id="KW-1133">Transmembrane helix</keyword>
<feature type="transmembrane region" description="Helical" evidence="6">
    <location>
        <begin position="272"/>
        <end position="292"/>
    </location>
</feature>
<evidence type="ECO:0000256" key="3">
    <source>
        <dbReference type="ARBA" id="ARBA00022692"/>
    </source>
</evidence>
<sequence length="297" mass="32285">MKGNTLKGILLVGIGAASYGILATFVKMANNEGFTTAEVTFAQAFLGFAILAVMNLATKSRRLPQARANTKDKLKLMLAGTSMGLTSVFYYLSVRYVSVSICIVLLMQAVWMGVLLESILEKKRPSAQKVIAVVIVLAGTLLATDLLRSQVVLDWRGIGFGLLAAVAYSVSIYASQHIATERSPLQRSLFLLCGAVIIVTLIWGPSLLQQFNPVVLWRWGIILSVFGTVLPPLMFTKGMPITGVGLGSIIASVEIPVSVLMAHFLLHETVNTWQWTGIAMILMAIALMNLRFRAQLE</sequence>
<feature type="domain" description="EamA" evidence="7">
    <location>
        <begin position="156"/>
        <end position="289"/>
    </location>
</feature>
<dbReference type="RefSeq" id="WP_120514961.1">
    <property type="nucleotide sequence ID" value="NZ_QXZY01000002.1"/>
</dbReference>
<evidence type="ECO:0000259" key="7">
    <source>
        <dbReference type="Pfam" id="PF00892"/>
    </source>
</evidence>
<feature type="transmembrane region" description="Helical" evidence="6">
    <location>
        <begin position="98"/>
        <end position="118"/>
    </location>
</feature>
<evidence type="ECO:0000256" key="2">
    <source>
        <dbReference type="ARBA" id="ARBA00022475"/>
    </source>
</evidence>
<evidence type="ECO:0000256" key="5">
    <source>
        <dbReference type="ARBA" id="ARBA00023136"/>
    </source>
</evidence>
<feature type="transmembrane region" description="Helical" evidence="6">
    <location>
        <begin position="243"/>
        <end position="266"/>
    </location>
</feature>
<dbReference type="OrthoDB" id="3180815at2"/>
<organism evidence="8 9">
    <name type="scientific">Chitinophaga barathri</name>
    <dbReference type="NCBI Taxonomy" id="1647451"/>
    <lineage>
        <taxon>Bacteria</taxon>
        <taxon>Pseudomonadati</taxon>
        <taxon>Bacteroidota</taxon>
        <taxon>Chitinophagia</taxon>
        <taxon>Chitinophagales</taxon>
        <taxon>Chitinophagaceae</taxon>
        <taxon>Chitinophaga</taxon>
    </lineage>
</organism>
<dbReference type="PANTHER" id="PTHR42920:SF5">
    <property type="entry name" value="EAMA DOMAIN-CONTAINING PROTEIN"/>
    <property type="match status" value="1"/>
</dbReference>
<feature type="transmembrane region" description="Helical" evidence="6">
    <location>
        <begin position="9"/>
        <end position="29"/>
    </location>
</feature>
<comment type="caution">
    <text evidence="8">The sequence shown here is derived from an EMBL/GenBank/DDBJ whole genome shotgun (WGS) entry which is preliminary data.</text>
</comment>
<feature type="transmembrane region" description="Helical" evidence="6">
    <location>
        <begin position="41"/>
        <end position="58"/>
    </location>
</feature>
<keyword evidence="5 6" id="KW-0472">Membrane</keyword>
<dbReference type="AlphaFoldDB" id="A0A3N4MJF7"/>
<evidence type="ECO:0000313" key="9">
    <source>
        <dbReference type="Proteomes" id="UP000279089"/>
    </source>
</evidence>
<evidence type="ECO:0000313" key="8">
    <source>
        <dbReference type="EMBL" id="RPD41987.1"/>
    </source>
</evidence>
<feature type="transmembrane region" description="Helical" evidence="6">
    <location>
        <begin position="216"/>
        <end position="236"/>
    </location>
</feature>
<feature type="domain" description="EamA" evidence="7">
    <location>
        <begin position="7"/>
        <end position="143"/>
    </location>
</feature>
<keyword evidence="3 6" id="KW-0812">Transmembrane</keyword>
<dbReference type="PANTHER" id="PTHR42920">
    <property type="entry name" value="OS03G0707200 PROTEIN-RELATED"/>
    <property type="match status" value="1"/>
</dbReference>
<keyword evidence="9" id="KW-1185">Reference proteome</keyword>
<dbReference type="SUPFAM" id="SSF103481">
    <property type="entry name" value="Multidrug resistance efflux transporter EmrE"/>
    <property type="match status" value="2"/>
</dbReference>
<dbReference type="EMBL" id="RMBX01000003">
    <property type="protein sequence ID" value="RPD41987.1"/>
    <property type="molecule type" value="Genomic_DNA"/>
</dbReference>
<dbReference type="GO" id="GO:0005886">
    <property type="term" value="C:plasma membrane"/>
    <property type="evidence" value="ECO:0007669"/>
    <property type="project" value="UniProtKB-SubCell"/>
</dbReference>
<feature type="transmembrane region" description="Helical" evidence="6">
    <location>
        <begin position="74"/>
        <end position="92"/>
    </location>
</feature>
<feature type="transmembrane region" description="Helical" evidence="6">
    <location>
        <begin position="187"/>
        <end position="204"/>
    </location>
</feature>
<accession>A0A3N4MJF7</accession>
<feature type="transmembrane region" description="Helical" evidence="6">
    <location>
        <begin position="155"/>
        <end position="175"/>
    </location>
</feature>
<gene>
    <name evidence="8" type="ORF">EG028_07465</name>
</gene>
<evidence type="ECO:0000256" key="4">
    <source>
        <dbReference type="ARBA" id="ARBA00022989"/>
    </source>
</evidence>
<proteinExistence type="predicted"/>